<evidence type="ECO:0000259" key="1">
    <source>
        <dbReference type="Pfam" id="PF10620"/>
    </source>
</evidence>
<dbReference type="EMBL" id="MVJN01000001">
    <property type="protein sequence ID" value="RAP38435.1"/>
    <property type="molecule type" value="Genomic_DNA"/>
</dbReference>
<keyword evidence="2" id="KW-0808">Transferase</keyword>
<reference evidence="2 3" key="1">
    <citation type="submission" date="2017-02" db="EMBL/GenBank/DDBJ databases">
        <title>Legionella quilivanii strain from human: case report and whole genome sequencing analysis.</title>
        <authorList>
            <person name="Lalancette C."/>
            <person name="Leduc J.-M."/>
            <person name="Levesque S."/>
            <person name="Fournier E."/>
            <person name="Saoud J."/>
            <person name="Faucher S.P."/>
            <person name="Bernard K."/>
            <person name="Martineau C."/>
            <person name="Longtin J."/>
        </authorList>
    </citation>
    <scope>NUCLEOTIDE SEQUENCE [LARGE SCALE GENOMIC DNA]</scope>
    <source>
        <strain evidence="2 3">ID143958</strain>
    </source>
</reference>
<protein>
    <submittedName>
        <fullName evidence="2">Nucleotidyltransferase</fullName>
    </submittedName>
</protein>
<gene>
    <name evidence="2" type="ORF">B1207_00660</name>
</gene>
<evidence type="ECO:0000313" key="3">
    <source>
        <dbReference type="Proteomes" id="UP000249458"/>
    </source>
</evidence>
<organism evidence="2 3">
    <name type="scientific">Legionella quinlivanii</name>
    <dbReference type="NCBI Taxonomy" id="45073"/>
    <lineage>
        <taxon>Bacteria</taxon>
        <taxon>Pseudomonadati</taxon>
        <taxon>Pseudomonadota</taxon>
        <taxon>Gammaproteobacteria</taxon>
        <taxon>Legionellales</taxon>
        <taxon>Legionellaceae</taxon>
        <taxon>Legionella</taxon>
    </lineage>
</organism>
<evidence type="ECO:0000313" key="2">
    <source>
        <dbReference type="EMBL" id="RAP38435.1"/>
    </source>
</evidence>
<dbReference type="RefSeq" id="WP_112218076.1">
    <property type="nucleotide sequence ID" value="NZ_MVJN01000001.1"/>
</dbReference>
<dbReference type="InterPro" id="IPR049180">
    <property type="entry name" value="MdcG_C"/>
</dbReference>
<dbReference type="Pfam" id="PF10620">
    <property type="entry name" value="MdcG"/>
    <property type="match status" value="1"/>
</dbReference>
<dbReference type="AlphaFoldDB" id="A0A364LN14"/>
<proteinExistence type="predicted"/>
<name>A0A364LN14_9GAMM</name>
<feature type="domain" description="Phosphoribosyl-dephospho-CoA transferase MdcG C-terminal" evidence="1">
    <location>
        <begin position="83"/>
        <end position="190"/>
    </location>
</feature>
<comment type="caution">
    <text evidence="2">The sequence shown here is derived from an EMBL/GenBank/DDBJ whole genome shotgun (WGS) entry which is preliminary data.</text>
</comment>
<dbReference type="GO" id="GO:0016740">
    <property type="term" value="F:transferase activity"/>
    <property type="evidence" value="ECO:0007669"/>
    <property type="project" value="UniProtKB-KW"/>
</dbReference>
<accession>A0A364LN14</accession>
<sequence>MRYLRHNLCYLDKQAAPDINCSPENLSLFKHWQGCGYPLIMTRQPPDLAVHQIQLAIPYFQAEQVKKIRASFILSCSAISRVSELPDLRELFPDLDYEIKVYGSYCWQYLTKEPYVQAESDLDLLIDYKEQSLSALKSLYAQLQARFPQQRIDGEIRFAGLGDCSWRELLQQSGESLLFKSIHELSLLKRDNLYASFPSLLN</sequence>
<dbReference type="Proteomes" id="UP000249458">
    <property type="component" value="Unassembled WGS sequence"/>
</dbReference>